<proteinExistence type="predicted"/>
<reference evidence="2 3" key="1">
    <citation type="journal article" date="2011" name="Proc. Natl. Acad. Sci. U.S.A.">
        <title>Evolutionary erosion of yeast sex chromosomes by mating-type switching accidents.</title>
        <authorList>
            <person name="Gordon J.L."/>
            <person name="Armisen D."/>
            <person name="Proux-Wera E."/>
            <person name="Oheigeartaigh S.S."/>
            <person name="Byrne K.P."/>
            <person name="Wolfe K.H."/>
        </authorList>
    </citation>
    <scope>NUCLEOTIDE SEQUENCE [LARGE SCALE GENOMIC DNA]</scope>
    <source>
        <strain evidence="3">ATCC 22294 / BCRC 22015 / CBS 2517 / CECT 1963 / NBRC 1671 / NRRL Y-8276</strain>
    </source>
</reference>
<dbReference type="InterPro" id="IPR012572">
    <property type="entry name" value="Mad3/Bub1_II"/>
</dbReference>
<dbReference type="KEGG" id="kaf:KAFR_0J00550"/>
<dbReference type="InParanoid" id="H2B0H3"/>
<dbReference type="eggNOG" id="KOG1166">
    <property type="taxonomic scope" value="Eukaryota"/>
</dbReference>
<dbReference type="PROSITE" id="PS51489">
    <property type="entry name" value="BUB1_N"/>
    <property type="match status" value="1"/>
</dbReference>
<evidence type="ECO:0000313" key="2">
    <source>
        <dbReference type="EMBL" id="CCF60123.1"/>
    </source>
</evidence>
<dbReference type="GO" id="GO:0004672">
    <property type="term" value="F:protein kinase activity"/>
    <property type="evidence" value="ECO:0007669"/>
    <property type="project" value="TreeGrafter"/>
</dbReference>
<dbReference type="GO" id="GO:0007094">
    <property type="term" value="P:mitotic spindle assembly checkpoint signaling"/>
    <property type="evidence" value="ECO:0007669"/>
    <property type="project" value="EnsemblFungi"/>
</dbReference>
<dbReference type="Gene3D" id="6.10.20.170">
    <property type="match status" value="1"/>
</dbReference>
<dbReference type="PANTHER" id="PTHR14030:SF4">
    <property type="entry name" value="BUB1 KINASE, ISOFORM A-RELATED"/>
    <property type="match status" value="1"/>
</dbReference>
<gene>
    <name evidence="2" type="primary">KAFR0J00550</name>
    <name evidence="2" type="ORF">KAFR_0J00550</name>
</gene>
<evidence type="ECO:0000259" key="1">
    <source>
        <dbReference type="PROSITE" id="PS51489"/>
    </source>
</evidence>
<dbReference type="GO" id="GO:1902499">
    <property type="term" value="P:positive regulation of protein autoubiquitination"/>
    <property type="evidence" value="ECO:0007669"/>
    <property type="project" value="EnsemblFungi"/>
</dbReference>
<dbReference type="HOGENOM" id="CLU_041820_0_0_1"/>
<dbReference type="SMART" id="SM00777">
    <property type="entry name" value="Mad3_BUB1_I"/>
    <property type="match status" value="1"/>
</dbReference>
<dbReference type="STRING" id="1071382.H2B0H3"/>
<protein>
    <recommendedName>
        <fullName evidence="1">BUB1 N-terminal domain-containing protein</fullName>
    </recommendedName>
</protein>
<dbReference type="InterPro" id="IPR013212">
    <property type="entry name" value="Mad3/Bub1_I"/>
</dbReference>
<keyword evidence="3" id="KW-1185">Reference proteome</keyword>
<dbReference type="Pfam" id="PF08171">
    <property type="entry name" value="Mad3_BUB1_II"/>
    <property type="match status" value="1"/>
</dbReference>
<dbReference type="Gene3D" id="1.20.58.2070">
    <property type="match status" value="1"/>
</dbReference>
<dbReference type="InterPro" id="IPR015661">
    <property type="entry name" value="Bub1/Mad3"/>
</dbReference>
<dbReference type="FunCoup" id="H2B0H3">
    <property type="interactions" value="787"/>
</dbReference>
<sequence length="390" mass="45218">MDNMVEKGVVDFSDIEVEKENVLPLRKGRSAKRLVNVLKQRDSELEVTRASFERRLETELSTLDDPLCLFLEYMDWLHIAYPQGGNSKGSNMLHVMERCLMHCKALECYTNDPRYLTLWLNYIELFYRDSYYESKDIFVFLYRNKIGGQLSMFYEEFSNLLCEMNRYNEACYILNDGIQRGAAPTDRLRSKFNETKLQLDESTISLPNNHLNIFEDSGQPTILNRNRNDILNASNMKIRHSQSTTVETPIYKDNQEFTLTNSIHLDAQANFELKASRNKENKRSVGVLKPESNVGTIPQFDDEGPVTTSKTKFIFNDDLGRNGPIYYINTIVGQKSEKIDCNIKLLHAKTNEEYSVEQLLALSRNVYKKSLKRSNESDLAPIKRSRINHI</sequence>
<dbReference type="AlphaFoldDB" id="H2B0H3"/>
<dbReference type="GO" id="GO:0032837">
    <property type="term" value="P:distributive segregation"/>
    <property type="evidence" value="ECO:0007669"/>
    <property type="project" value="EnsemblFungi"/>
</dbReference>
<organism evidence="2 3">
    <name type="scientific">Kazachstania africana (strain ATCC 22294 / BCRC 22015 / CBS 2517 / CECT 1963 / NBRC 1671 / NRRL Y-8276)</name>
    <name type="common">Yeast</name>
    <name type="synonym">Kluyveromyces africanus</name>
    <dbReference type="NCBI Taxonomy" id="1071382"/>
    <lineage>
        <taxon>Eukaryota</taxon>
        <taxon>Fungi</taxon>
        <taxon>Dikarya</taxon>
        <taxon>Ascomycota</taxon>
        <taxon>Saccharomycotina</taxon>
        <taxon>Saccharomycetes</taxon>
        <taxon>Saccharomycetales</taxon>
        <taxon>Saccharomycetaceae</taxon>
        <taxon>Kazachstania</taxon>
    </lineage>
</organism>
<dbReference type="OrthoDB" id="248495at2759"/>
<dbReference type="GO" id="GO:0044774">
    <property type="term" value="P:mitotic DNA integrity checkpoint signaling"/>
    <property type="evidence" value="ECO:0007669"/>
    <property type="project" value="EnsemblFungi"/>
</dbReference>
<dbReference type="EMBL" id="HE650830">
    <property type="protein sequence ID" value="CCF60123.1"/>
    <property type="molecule type" value="Genomic_DNA"/>
</dbReference>
<dbReference type="Gene3D" id="1.25.40.930">
    <property type="match status" value="1"/>
</dbReference>
<name>H2B0H3_KAZAF</name>
<accession>H2B0H3</accession>
<dbReference type="GO" id="GO:0051754">
    <property type="term" value="P:meiotic sister chromatid cohesion, centromeric"/>
    <property type="evidence" value="ECO:0007669"/>
    <property type="project" value="TreeGrafter"/>
</dbReference>
<evidence type="ECO:0000313" key="3">
    <source>
        <dbReference type="Proteomes" id="UP000005220"/>
    </source>
</evidence>
<dbReference type="Proteomes" id="UP000005220">
    <property type="component" value="Chromosome 10"/>
</dbReference>
<dbReference type="Pfam" id="PF08311">
    <property type="entry name" value="Mad3_BUB1_I"/>
    <property type="match status" value="1"/>
</dbReference>
<dbReference type="GO" id="GO:0033597">
    <property type="term" value="C:mitotic checkpoint complex"/>
    <property type="evidence" value="ECO:0007669"/>
    <property type="project" value="EnsemblFungi"/>
</dbReference>
<dbReference type="RefSeq" id="XP_003959258.1">
    <property type="nucleotide sequence ID" value="XM_003959209.1"/>
</dbReference>
<dbReference type="GeneID" id="13883773"/>
<feature type="domain" description="BUB1 N-terminal" evidence="1">
    <location>
        <begin position="56"/>
        <end position="223"/>
    </location>
</feature>
<dbReference type="PANTHER" id="PTHR14030">
    <property type="entry name" value="MITOTIC CHECKPOINT SERINE/THREONINE-PROTEIN KINASE BUB1"/>
    <property type="match status" value="1"/>
</dbReference>